<protein>
    <recommendedName>
        <fullName evidence="3">DUF2190 family protein</fullName>
    </recommendedName>
</protein>
<organism evidence="1 2">
    <name type="scientific">Kribbella deserti</name>
    <dbReference type="NCBI Taxonomy" id="1926257"/>
    <lineage>
        <taxon>Bacteria</taxon>
        <taxon>Bacillati</taxon>
        <taxon>Actinomycetota</taxon>
        <taxon>Actinomycetes</taxon>
        <taxon>Propionibacteriales</taxon>
        <taxon>Kribbellaceae</taxon>
        <taxon>Kribbella</taxon>
    </lineage>
</organism>
<dbReference type="EMBL" id="JBHLTC010000004">
    <property type="protein sequence ID" value="MFC0623229.1"/>
    <property type="molecule type" value="Genomic_DNA"/>
</dbReference>
<dbReference type="RefSeq" id="WP_380043927.1">
    <property type="nucleotide sequence ID" value="NZ_JBHLTC010000004.1"/>
</dbReference>
<proteinExistence type="predicted"/>
<evidence type="ECO:0000313" key="1">
    <source>
        <dbReference type="EMBL" id="MFC0623229.1"/>
    </source>
</evidence>
<dbReference type="Proteomes" id="UP001589890">
    <property type="component" value="Unassembled WGS sequence"/>
</dbReference>
<evidence type="ECO:0008006" key="3">
    <source>
        <dbReference type="Google" id="ProtNLM"/>
    </source>
</evidence>
<name>A0ABV6QF11_9ACTN</name>
<accession>A0ABV6QF11</accession>
<sequence>MTIQTATMKNALATAYGTTATHVALYTTVPGGSQGTEVTGGSPAYARKAISWGAPSNGVITGVVVFDVPAGTTVAGAGVHSASSGAGNYLDGAAVTSQAFATQGTYTLTVTSTIS</sequence>
<gene>
    <name evidence="1" type="ORF">ACFFGN_04100</name>
</gene>
<keyword evidence="2" id="KW-1185">Reference proteome</keyword>
<evidence type="ECO:0000313" key="2">
    <source>
        <dbReference type="Proteomes" id="UP001589890"/>
    </source>
</evidence>
<comment type="caution">
    <text evidence="1">The sequence shown here is derived from an EMBL/GenBank/DDBJ whole genome shotgun (WGS) entry which is preliminary data.</text>
</comment>
<reference evidence="1 2" key="1">
    <citation type="submission" date="2024-09" db="EMBL/GenBank/DDBJ databases">
        <authorList>
            <person name="Sun Q."/>
            <person name="Mori K."/>
        </authorList>
    </citation>
    <scope>NUCLEOTIDE SEQUENCE [LARGE SCALE GENOMIC DNA]</scope>
    <source>
        <strain evidence="1 2">CGMCC 1.15906</strain>
    </source>
</reference>